<dbReference type="PANTHER" id="PTHR43866:SF4">
    <property type="entry name" value="MALONATE-SEMIALDEHYDE DEHYDROGENASE"/>
    <property type="match status" value="1"/>
</dbReference>
<sequence length="503" mass="54683">MSEVKKLKPYINGEFVESKTSKYSDAYDPSTGEVIAQVPCCTPDEVEQAVASAKAAFPGWSSTPVAKRVQILFKMRELIVEHMDELTYLVAKENGKNWAEAQGDVLKAKEGTEQAISATSLMMGESLMDTSKGYDTVLYREPLGVCAGIIPFNFPSMIPMGWMTPICIACGNTIVLKAATFTPQSALRFAELYKEAGLPDGVINIVTCSRHEAEILLTHPDIKAVTFVGSTEVGLHIYSTAAAAGKRVQALCEAKNHALVLNDAPIERTAAGIINASYGCAGERCMALPVIVVQEGIADKLVAEIVKQAKQIKVGPAYDKSTKLGPVVNEAHRQSILKWIQKGIDEGADLVLDGRNVTVEGYENGFYLGPTIFDNVKPGMTIGDREIFGPVLCVKRVKTFEEGLKIMNANPFANGSVIFTQNGHYAREFARHTDGGMVGVNVGIPVPVGYFPFAGHKKSFFGDLHCLGKDGFRFFTESKVVTTRWFDEEESKSTNVSTWDGTI</sequence>
<evidence type="ECO:0000259" key="4">
    <source>
        <dbReference type="Pfam" id="PF00171"/>
    </source>
</evidence>
<evidence type="ECO:0000313" key="6">
    <source>
        <dbReference type="Proteomes" id="UP000297714"/>
    </source>
</evidence>
<reference evidence="5 6" key="1">
    <citation type="submission" date="2019-04" db="EMBL/GenBank/DDBJ databases">
        <authorList>
            <person name="Poehlein A."/>
            <person name="Bengelsdorf F.R."/>
            <person name="Duerre P."/>
            <person name="Daniel R."/>
        </authorList>
    </citation>
    <scope>NUCLEOTIDE SEQUENCE [LARGE SCALE GENOMIC DNA]</scope>
    <source>
        <strain evidence="5 6">BS-1</strain>
    </source>
</reference>
<feature type="domain" description="Aldehyde dehydrogenase" evidence="4">
    <location>
        <begin position="15"/>
        <end position="481"/>
    </location>
</feature>
<dbReference type="InterPro" id="IPR016163">
    <property type="entry name" value="Ald_DH_C"/>
</dbReference>
<organism evidence="5 6">
    <name type="scientific">Caproiciproducens galactitolivorans</name>
    <dbReference type="NCBI Taxonomy" id="642589"/>
    <lineage>
        <taxon>Bacteria</taxon>
        <taxon>Bacillati</taxon>
        <taxon>Bacillota</taxon>
        <taxon>Clostridia</taxon>
        <taxon>Eubacteriales</taxon>
        <taxon>Acutalibacteraceae</taxon>
        <taxon>Caproiciproducens</taxon>
    </lineage>
</organism>
<dbReference type="AlphaFoldDB" id="A0A4Z0Y1L3"/>
<dbReference type="OrthoDB" id="9762913at2"/>
<keyword evidence="6" id="KW-1185">Reference proteome</keyword>
<dbReference type="Proteomes" id="UP000297714">
    <property type="component" value="Unassembled WGS sequence"/>
</dbReference>
<evidence type="ECO:0000256" key="1">
    <source>
        <dbReference type="ARBA" id="ARBA00013048"/>
    </source>
</evidence>
<keyword evidence="3" id="KW-0520">NAD</keyword>
<protein>
    <recommendedName>
        <fullName evidence="1">methylmalonate-semialdehyde dehydrogenase (CoA acylating)</fullName>
        <ecNumber evidence="1">1.2.1.27</ecNumber>
    </recommendedName>
</protein>
<dbReference type="FunFam" id="3.40.309.10:FF:000002">
    <property type="entry name" value="Methylmalonate-semialdehyde dehydrogenase (Acylating)"/>
    <property type="match status" value="1"/>
</dbReference>
<dbReference type="Gene3D" id="3.40.309.10">
    <property type="entry name" value="Aldehyde Dehydrogenase, Chain A, domain 2"/>
    <property type="match status" value="1"/>
</dbReference>
<dbReference type="EMBL" id="SRMQ01000001">
    <property type="protein sequence ID" value="TGJ77624.1"/>
    <property type="molecule type" value="Genomic_DNA"/>
</dbReference>
<evidence type="ECO:0000313" key="5">
    <source>
        <dbReference type="EMBL" id="TGJ77624.1"/>
    </source>
</evidence>
<dbReference type="CDD" id="cd07085">
    <property type="entry name" value="ALDH_F6_MMSDH"/>
    <property type="match status" value="1"/>
</dbReference>
<dbReference type="GO" id="GO:0006574">
    <property type="term" value="P:L-valine catabolic process"/>
    <property type="evidence" value="ECO:0007669"/>
    <property type="project" value="TreeGrafter"/>
</dbReference>
<dbReference type="Pfam" id="PF00171">
    <property type="entry name" value="Aldedh"/>
    <property type="match status" value="1"/>
</dbReference>
<comment type="caution">
    <text evidence="5">The sequence shown here is derived from an EMBL/GenBank/DDBJ whole genome shotgun (WGS) entry which is preliminary data.</text>
</comment>
<dbReference type="InterPro" id="IPR015590">
    <property type="entry name" value="Aldehyde_DH_dom"/>
</dbReference>
<dbReference type="PANTHER" id="PTHR43866">
    <property type="entry name" value="MALONATE-SEMIALDEHYDE DEHYDROGENASE"/>
    <property type="match status" value="1"/>
</dbReference>
<dbReference type="Gene3D" id="3.40.605.10">
    <property type="entry name" value="Aldehyde Dehydrogenase, Chain A, domain 1"/>
    <property type="match status" value="1"/>
</dbReference>
<dbReference type="GO" id="GO:0006210">
    <property type="term" value="P:thymine catabolic process"/>
    <property type="evidence" value="ECO:0007669"/>
    <property type="project" value="TreeGrafter"/>
</dbReference>
<dbReference type="GO" id="GO:0004491">
    <property type="term" value="F:methylmalonate-semialdehyde dehydrogenase (acylating, NAD) activity"/>
    <property type="evidence" value="ECO:0007669"/>
    <property type="project" value="UniProtKB-EC"/>
</dbReference>
<evidence type="ECO:0000256" key="2">
    <source>
        <dbReference type="ARBA" id="ARBA00023002"/>
    </source>
</evidence>
<keyword evidence="2 5" id="KW-0560">Oxidoreductase</keyword>
<dbReference type="RefSeq" id="WP_135656449.1">
    <property type="nucleotide sequence ID" value="NZ_JAJUFJ010000009.1"/>
</dbReference>
<proteinExistence type="predicted"/>
<gene>
    <name evidence="5" type="primary">iolA</name>
    <name evidence="5" type="ORF">CAGA_00150</name>
</gene>
<dbReference type="SUPFAM" id="SSF53720">
    <property type="entry name" value="ALDH-like"/>
    <property type="match status" value="1"/>
</dbReference>
<dbReference type="NCBIfam" id="TIGR01722">
    <property type="entry name" value="MMSDH"/>
    <property type="match status" value="1"/>
</dbReference>
<dbReference type="InterPro" id="IPR016161">
    <property type="entry name" value="Ald_DH/histidinol_DH"/>
</dbReference>
<dbReference type="FunFam" id="3.40.605.10:FF:000003">
    <property type="entry name" value="Methylmalonate-semialdehyde dehydrogenase [acylating]"/>
    <property type="match status" value="1"/>
</dbReference>
<dbReference type="InterPro" id="IPR016162">
    <property type="entry name" value="Ald_DH_N"/>
</dbReference>
<accession>A0A4Z0Y1L3</accession>
<dbReference type="InterPro" id="IPR010061">
    <property type="entry name" value="MeMal-semiAld_DH"/>
</dbReference>
<name>A0A4Z0Y1L3_9FIRM</name>
<dbReference type="EC" id="1.2.1.27" evidence="1"/>
<evidence type="ECO:0000256" key="3">
    <source>
        <dbReference type="ARBA" id="ARBA00023027"/>
    </source>
</evidence>